<protein>
    <submittedName>
        <fullName evidence="1">Mobile element protein</fullName>
    </submittedName>
</protein>
<name>A0A5J6INR9_STRC4</name>
<evidence type="ECO:0000313" key="2">
    <source>
        <dbReference type="Proteomes" id="UP000326598"/>
    </source>
</evidence>
<sequence length="183" mass="19683">MATTDYLADPADLAVWLGVPADDAKLLQALGAASSRFRGAVRHHVSLVAGDTVTLDGNGKESLLLPAAPVTSVASVTLDGELLVYDTDYRWSTDGFLRRVGRYWPDKLRCVEVVYSHGYAQIPEDIAEVVIDQARAQYTVRPGLTSMTVGGQSVGFGAQASIGVTSQWTTMVEKYRINHGDAP</sequence>
<dbReference type="GeneID" id="91415872"/>
<evidence type="ECO:0000313" key="1">
    <source>
        <dbReference type="EMBL" id="QEV30227.1"/>
    </source>
</evidence>
<accession>A0A5J6INR9</accession>
<gene>
    <name evidence="1" type="ORF">CP976_07205</name>
</gene>
<dbReference type="RefSeq" id="WP_150479574.1">
    <property type="nucleotide sequence ID" value="NZ_BMTB01000010.1"/>
</dbReference>
<organism evidence="1 2">
    <name type="scientific">Streptomyces coeruleorubidus</name>
    <dbReference type="NCBI Taxonomy" id="116188"/>
    <lineage>
        <taxon>Bacteria</taxon>
        <taxon>Bacillati</taxon>
        <taxon>Actinomycetota</taxon>
        <taxon>Actinomycetes</taxon>
        <taxon>Kitasatosporales</taxon>
        <taxon>Streptomycetaceae</taxon>
        <taxon>Streptomyces</taxon>
    </lineage>
</organism>
<proteinExistence type="predicted"/>
<reference evidence="1 2" key="1">
    <citation type="submission" date="2017-09" db="EMBL/GenBank/DDBJ databases">
        <authorList>
            <person name="Lee N."/>
            <person name="Cho B.-K."/>
        </authorList>
    </citation>
    <scope>NUCLEOTIDE SEQUENCE [LARGE SCALE GENOMIC DNA]</scope>
    <source>
        <strain evidence="1 2">ATCC 13740</strain>
    </source>
</reference>
<dbReference type="AlphaFoldDB" id="A0A5J6INR9"/>
<dbReference type="Proteomes" id="UP000326598">
    <property type="component" value="Chromosome"/>
</dbReference>
<dbReference type="EMBL" id="CP023694">
    <property type="protein sequence ID" value="QEV30227.1"/>
    <property type="molecule type" value="Genomic_DNA"/>
</dbReference>
<dbReference type="KEGG" id="scoe:CP976_07205"/>